<sequence length="134" mass="15551">MSPKGSYKLPSPSLTTESASSSDGYRTKKSINDHVNNIHNDLEKRHHSSIFQLNISTTEKKNQRSHAGVWRTIAAPPTLDKTERTTNHITEPYYRKKSNRNASMWVCRLNSFCPRANIHDYLLRSRFFFRTIVI</sequence>
<protein>
    <submittedName>
        <fullName evidence="2">Uncharacterized protein</fullName>
    </submittedName>
</protein>
<evidence type="ECO:0000313" key="4">
    <source>
        <dbReference type="Proteomes" id="UP000499080"/>
    </source>
</evidence>
<evidence type="ECO:0000313" key="2">
    <source>
        <dbReference type="EMBL" id="GBM23758.1"/>
    </source>
</evidence>
<dbReference type="EMBL" id="BGPR01091546">
    <property type="protein sequence ID" value="GBM23758.1"/>
    <property type="molecule type" value="Genomic_DNA"/>
</dbReference>
<dbReference type="Proteomes" id="UP000499080">
    <property type="component" value="Unassembled WGS sequence"/>
</dbReference>
<dbReference type="EMBL" id="BGPR01003977">
    <property type="protein sequence ID" value="GBM94535.1"/>
    <property type="molecule type" value="Genomic_DNA"/>
</dbReference>
<evidence type="ECO:0000256" key="1">
    <source>
        <dbReference type="SAM" id="MobiDB-lite"/>
    </source>
</evidence>
<feature type="region of interest" description="Disordered" evidence="1">
    <location>
        <begin position="1"/>
        <end position="32"/>
    </location>
</feature>
<keyword evidence="4" id="KW-1185">Reference proteome</keyword>
<organism evidence="2 4">
    <name type="scientific">Araneus ventricosus</name>
    <name type="common">Orbweaver spider</name>
    <name type="synonym">Epeira ventricosa</name>
    <dbReference type="NCBI Taxonomy" id="182803"/>
    <lineage>
        <taxon>Eukaryota</taxon>
        <taxon>Metazoa</taxon>
        <taxon>Ecdysozoa</taxon>
        <taxon>Arthropoda</taxon>
        <taxon>Chelicerata</taxon>
        <taxon>Arachnida</taxon>
        <taxon>Araneae</taxon>
        <taxon>Araneomorphae</taxon>
        <taxon>Entelegynae</taxon>
        <taxon>Araneoidea</taxon>
        <taxon>Araneidae</taxon>
        <taxon>Araneus</taxon>
    </lineage>
</organism>
<accession>A0A4Y2E6V5</accession>
<name>A0A4Y2E6V5_ARAVE</name>
<evidence type="ECO:0000313" key="3">
    <source>
        <dbReference type="EMBL" id="GBM94535.1"/>
    </source>
</evidence>
<feature type="compositionally biased region" description="Low complexity" evidence="1">
    <location>
        <begin position="9"/>
        <end position="22"/>
    </location>
</feature>
<dbReference type="AlphaFoldDB" id="A0A4Y2E6V5"/>
<feature type="region of interest" description="Disordered" evidence="1">
    <location>
        <begin position="57"/>
        <end position="77"/>
    </location>
</feature>
<comment type="caution">
    <text evidence="2">The sequence shown here is derived from an EMBL/GenBank/DDBJ whole genome shotgun (WGS) entry which is preliminary data.</text>
</comment>
<gene>
    <name evidence="3" type="ORF">AVEN_193019_1</name>
    <name evidence="2" type="ORF">AVEN_23525_1</name>
</gene>
<proteinExistence type="predicted"/>
<reference evidence="2 4" key="1">
    <citation type="journal article" date="2019" name="Sci. Rep.">
        <title>Orb-weaving spider Araneus ventricosus genome elucidates the spidroin gene catalogue.</title>
        <authorList>
            <person name="Kono N."/>
            <person name="Nakamura H."/>
            <person name="Ohtoshi R."/>
            <person name="Moran D.A.P."/>
            <person name="Shinohara A."/>
            <person name="Yoshida Y."/>
            <person name="Fujiwara M."/>
            <person name="Mori M."/>
            <person name="Tomita M."/>
            <person name="Arakawa K."/>
        </authorList>
    </citation>
    <scope>NUCLEOTIDE SEQUENCE [LARGE SCALE GENOMIC DNA]</scope>
</reference>